<evidence type="ECO:0000256" key="1">
    <source>
        <dbReference type="SAM" id="Coils"/>
    </source>
</evidence>
<dbReference type="SUPFAM" id="SSF55729">
    <property type="entry name" value="Acyl-CoA N-acyltransferases (Nat)"/>
    <property type="match status" value="1"/>
</dbReference>
<gene>
    <name evidence="3" type="ORF">UW63_C0065G0003</name>
</gene>
<dbReference type="AlphaFoldDB" id="A0A0G1LJE2"/>
<feature type="domain" description="N-acetyltransferase" evidence="2">
    <location>
        <begin position="791"/>
        <end position="945"/>
    </location>
</feature>
<evidence type="ECO:0000313" key="4">
    <source>
        <dbReference type="Proteomes" id="UP000034154"/>
    </source>
</evidence>
<proteinExistence type="predicted"/>
<accession>A0A0G1LJE2</accession>
<comment type="caution">
    <text evidence="3">The sequence shown here is derived from an EMBL/GenBank/DDBJ whole genome shotgun (WGS) entry which is preliminary data.</text>
</comment>
<dbReference type="EMBL" id="LCJB01000065">
    <property type="protein sequence ID" value="KKT68937.1"/>
    <property type="molecule type" value="Genomic_DNA"/>
</dbReference>
<reference evidence="3 4" key="1">
    <citation type="journal article" date="2015" name="Nature">
        <title>rRNA introns, odd ribosomes, and small enigmatic genomes across a large radiation of phyla.</title>
        <authorList>
            <person name="Brown C.T."/>
            <person name="Hug L.A."/>
            <person name="Thomas B.C."/>
            <person name="Sharon I."/>
            <person name="Castelle C.J."/>
            <person name="Singh A."/>
            <person name="Wilkins M.J."/>
            <person name="Williams K.H."/>
            <person name="Banfield J.F."/>
        </authorList>
    </citation>
    <scope>NUCLEOTIDE SEQUENCE [LARGE SCALE GENOMIC DNA]</scope>
</reference>
<evidence type="ECO:0000259" key="2">
    <source>
        <dbReference type="PROSITE" id="PS51186"/>
    </source>
</evidence>
<protein>
    <recommendedName>
        <fullName evidence="2">N-acetyltransferase domain-containing protein</fullName>
    </recommendedName>
</protein>
<dbReference type="InterPro" id="IPR000182">
    <property type="entry name" value="GNAT_dom"/>
</dbReference>
<dbReference type="GO" id="GO:0016747">
    <property type="term" value="F:acyltransferase activity, transferring groups other than amino-acyl groups"/>
    <property type="evidence" value="ECO:0007669"/>
    <property type="project" value="InterPro"/>
</dbReference>
<dbReference type="PROSITE" id="PS51186">
    <property type="entry name" value="GNAT"/>
    <property type="match status" value="1"/>
</dbReference>
<evidence type="ECO:0000313" key="3">
    <source>
        <dbReference type="EMBL" id="KKT68937.1"/>
    </source>
</evidence>
<dbReference type="Proteomes" id="UP000034154">
    <property type="component" value="Unassembled WGS sequence"/>
</dbReference>
<feature type="coiled-coil region" evidence="1">
    <location>
        <begin position="505"/>
        <end position="532"/>
    </location>
</feature>
<dbReference type="Gene3D" id="3.40.630.30">
    <property type="match status" value="1"/>
</dbReference>
<keyword evidence="1" id="KW-0175">Coiled coil</keyword>
<organism evidence="3 4">
    <name type="scientific">Candidatus Uhrbacteria bacterium GW2011_GWF2_44_350</name>
    <dbReference type="NCBI Taxonomy" id="1619000"/>
    <lineage>
        <taxon>Bacteria</taxon>
        <taxon>Candidatus Uhriibacteriota</taxon>
    </lineage>
</organism>
<name>A0A0G1LJE2_9BACT</name>
<dbReference type="InterPro" id="IPR016181">
    <property type="entry name" value="Acyl_CoA_acyltransferase"/>
</dbReference>
<sequence>MEGRVIRIPDQSRKDLELTEQKKQDELLKSKIRQDFEEHYLPDVGRGGEEDDDWGFGSFGADEEILRHLGVPMREDRKYYPEQQKRVALFMREFVNFIRDKHRDPNSREDLGEYLATWREIAFSVSPNIFNYLALDSQMEIAALLSGIPEVQGTICQSTVGELVYELQWFGSQRKELIEKTFTRLNTVEKLDFLNYLNTIGSSALAQGWADDLYYDVLKFVSDLEADKKQHLFINYAARSAKATLGKEMVEPTRGVTFRSGDRSVGRQADQGLPIGEESRLIISKMKPDEISYTESVFRRISKDSVASFDRAGTAQSLAFIGREFLEENPDTAPVQEIEKLLEACERPNWTPDFLPKVLELLNDGVLGEVEKGDGKFWHREISSCLSAAEWKKYFSCLKTLDGAQKDFDQLVSRKKQEAGDANLVASQELTTFVKENLSRLEAEAGGHRGVVYHLEKIKRARNDDELFKEVESLVRAAELSGAASFPPVLFSVIEKHRQVLVYHHEQWEKSREQLDSEAANINKRLSRVARDFNILNSMLFDDRSSLQSDLTGFLEKRLAQADLPTVHFEIFENFGGHEKIQPKGSKQDIDSAQLLQEIHRPAMRRELENNFGFSLVELTLREQVQFSLFLAAADRKTVEKTFALSQKFGPSAARSFLSCEYGDQFREVILSIGEKLPEELARQVFEQYGKLALLAQEKSEELIKEFAAEGKELKVSTADVEQELLRRAKDFLAEVAKAGELSPESVQAKLAQYETDMVIFAGIFKTAFKGEKTIDLQKVRGLNLESRGSAEISSEDQKDILKIFAANWREQKPDSAEFLIQELKDKLAGGDSDGKFYLLKKDGELVAFVRFDKTDDLDGRPAAYGKSFNIKKGLRDSALGEAIMINAIGTEAANKTIVIDVFPELRAGTSYVENFGFVIVGTKEFPSGVSGKTETRLIMKRDDRVGSLYRKNSARAETKIFDLSKGHKEMLQVIKEMTDKNFVGTGFRSDPENKNLRYIVFEPEVQPEVLSKPFERPQDSRKAA</sequence>